<dbReference type="InterPro" id="IPR038765">
    <property type="entry name" value="Papain-like_cys_pep_sf"/>
</dbReference>
<dbReference type="Pfam" id="PF08379">
    <property type="entry name" value="Bact_transglu_N"/>
    <property type="match status" value="1"/>
</dbReference>
<dbReference type="SUPFAM" id="SSF54001">
    <property type="entry name" value="Cysteine proteinases"/>
    <property type="match status" value="1"/>
</dbReference>
<dbReference type="Gene3D" id="3.10.620.30">
    <property type="match status" value="1"/>
</dbReference>
<reference evidence="3" key="1">
    <citation type="submission" date="2015-10" db="EMBL/GenBank/DDBJ databases">
        <authorList>
            <person name="Regsiter A."/>
            <person name="william w."/>
        </authorList>
    </citation>
    <scope>NUCLEOTIDE SEQUENCE [LARGE SCALE GENOMIC DNA]</scope>
</reference>
<evidence type="ECO:0000313" key="2">
    <source>
        <dbReference type="EMBL" id="CUR35294.1"/>
    </source>
</evidence>
<feature type="domain" description="Transglutaminase-like" evidence="1">
    <location>
        <begin position="171"/>
        <end position="235"/>
    </location>
</feature>
<proteinExistence type="predicted"/>
<dbReference type="InterPro" id="IPR013589">
    <property type="entry name" value="Bac_transglu_N"/>
</dbReference>
<dbReference type="STRING" id="671072.PL9214650733"/>
<keyword evidence="3" id="KW-1185">Reference proteome</keyword>
<dbReference type="Proteomes" id="UP000184315">
    <property type="component" value="Unassembled WGS sequence"/>
</dbReference>
<gene>
    <name evidence="2" type="ORF">PL9214650733</name>
</gene>
<accession>A0A1J1LSW0</accession>
<dbReference type="AlphaFoldDB" id="A0A1J1LSW0"/>
<dbReference type="InterPro" id="IPR002931">
    <property type="entry name" value="Transglutaminase-like"/>
</dbReference>
<dbReference type="PANTHER" id="PTHR33490">
    <property type="entry name" value="BLR5614 PROTEIN-RELATED"/>
    <property type="match status" value="1"/>
</dbReference>
<dbReference type="OrthoDB" id="9787782at2"/>
<dbReference type="Pfam" id="PF01841">
    <property type="entry name" value="Transglut_core"/>
    <property type="match status" value="1"/>
</dbReference>
<organism evidence="2 3">
    <name type="scientific">Planktothrix tepida PCC 9214</name>
    <dbReference type="NCBI Taxonomy" id="671072"/>
    <lineage>
        <taxon>Bacteria</taxon>
        <taxon>Bacillati</taxon>
        <taxon>Cyanobacteriota</taxon>
        <taxon>Cyanophyceae</taxon>
        <taxon>Oscillatoriophycideae</taxon>
        <taxon>Oscillatoriales</taxon>
        <taxon>Microcoleaceae</taxon>
        <taxon>Planktothrix</taxon>
    </lineage>
</organism>
<sequence>MIYNITHLTHYTYSQPVTLDPHLIQLRPRSDAFQTVQEFSVDIFPQPQGISHCLELDGNNVIKIWFSQPTQELKIKVNSQVETHCTNPFHYLLEPWALELPIVDYPAPILSHLQPYLQQLPDPIITQLAQEIWHKTQGQTLTFLSELNQKIHETCQHIIRPKGRPLPPGITWTQQFGSCRDLTVVFMEACRMMNLATRFVSGYQEGNLNREKRDLHAWAEVYLPGAGWRGYDPTQGLAISDRHIPLVATAIPRHAAPIKGTFRGIGATSQMEFHVSIAKIDS</sequence>
<dbReference type="SMART" id="SM00460">
    <property type="entry name" value="TGc"/>
    <property type="match status" value="1"/>
</dbReference>
<protein>
    <submittedName>
        <fullName evidence="2">Transglutaminase domain protein</fullName>
    </submittedName>
</protein>
<evidence type="ECO:0000313" key="3">
    <source>
        <dbReference type="Proteomes" id="UP000184315"/>
    </source>
</evidence>
<evidence type="ECO:0000259" key="1">
    <source>
        <dbReference type="SMART" id="SM00460"/>
    </source>
</evidence>
<dbReference type="PANTHER" id="PTHR33490:SF1">
    <property type="entry name" value="SLL1233 PROTEIN"/>
    <property type="match status" value="1"/>
</dbReference>
<name>A0A1J1LSW0_9CYAN</name>
<dbReference type="EMBL" id="CZDF01000172">
    <property type="protein sequence ID" value="CUR35294.1"/>
    <property type="molecule type" value="Genomic_DNA"/>
</dbReference>
<dbReference type="RefSeq" id="WP_072722236.1">
    <property type="nucleotide sequence ID" value="NZ_LN889813.1"/>
</dbReference>